<keyword evidence="3 7" id="KW-0812">Transmembrane</keyword>
<feature type="transmembrane region" description="Helical" evidence="7">
    <location>
        <begin position="501"/>
        <end position="520"/>
    </location>
</feature>
<organism evidence="8">
    <name type="scientific">Chromera velia CCMP2878</name>
    <dbReference type="NCBI Taxonomy" id="1169474"/>
    <lineage>
        <taxon>Eukaryota</taxon>
        <taxon>Sar</taxon>
        <taxon>Alveolata</taxon>
        <taxon>Colpodellida</taxon>
        <taxon>Chromeraceae</taxon>
        <taxon>Chromera</taxon>
    </lineage>
</organism>
<feature type="transmembrane region" description="Helical" evidence="7">
    <location>
        <begin position="446"/>
        <end position="465"/>
    </location>
</feature>
<feature type="transmembrane region" description="Helical" evidence="7">
    <location>
        <begin position="42"/>
        <end position="66"/>
    </location>
</feature>
<feature type="transmembrane region" description="Helical" evidence="7">
    <location>
        <begin position="12"/>
        <end position="30"/>
    </location>
</feature>
<dbReference type="InterPro" id="IPR000175">
    <property type="entry name" value="Na/ntran_symport"/>
</dbReference>
<evidence type="ECO:0000256" key="1">
    <source>
        <dbReference type="ARBA" id="ARBA00004141"/>
    </source>
</evidence>
<dbReference type="GO" id="GO:0006865">
    <property type="term" value="P:amino acid transport"/>
    <property type="evidence" value="ECO:0007669"/>
    <property type="project" value="TreeGrafter"/>
</dbReference>
<feature type="transmembrane region" description="Helical" evidence="7">
    <location>
        <begin position="268"/>
        <end position="295"/>
    </location>
</feature>
<evidence type="ECO:0000256" key="2">
    <source>
        <dbReference type="ARBA" id="ARBA00022448"/>
    </source>
</evidence>
<feature type="transmembrane region" description="Helical" evidence="7">
    <location>
        <begin position="330"/>
        <end position="350"/>
    </location>
</feature>
<feature type="compositionally biased region" description="Basic residues" evidence="6">
    <location>
        <begin position="644"/>
        <end position="653"/>
    </location>
</feature>
<dbReference type="GO" id="GO:0035725">
    <property type="term" value="P:sodium ion transmembrane transport"/>
    <property type="evidence" value="ECO:0007669"/>
    <property type="project" value="TreeGrafter"/>
</dbReference>
<protein>
    <recommendedName>
        <fullName evidence="9">Transporter</fullName>
    </recommendedName>
</protein>
<name>A0A0K6S9W0_9ALVE</name>
<dbReference type="GO" id="GO:0005886">
    <property type="term" value="C:plasma membrane"/>
    <property type="evidence" value="ECO:0007669"/>
    <property type="project" value="TreeGrafter"/>
</dbReference>
<feature type="compositionally biased region" description="Basic residues" evidence="6">
    <location>
        <begin position="606"/>
        <end position="615"/>
    </location>
</feature>
<proteinExistence type="predicted"/>
<dbReference type="EMBL" id="CDMZ01003564">
    <property type="protein sequence ID" value="CUC10316.1"/>
    <property type="molecule type" value="Genomic_DNA"/>
</dbReference>
<comment type="subcellular location">
    <subcellularLocation>
        <location evidence="1">Membrane</location>
        <topology evidence="1">Multi-pass membrane protein</topology>
    </subcellularLocation>
</comment>
<sequence length="681" mass="74149">MTSGQKQQWGRSAEFVLALVGYAVGIGNIWRFPSLCFANGGAAFLIPYFAVTIFVAIPIFCLEIAVGQRTQKGPLALWRRMSIWTSGTGVSTTVVCFLVSLYYNLLIAYAFFYLGVSLTHELPWTERRNAETGEIEMNAQIFLEREFLGITDDAGTVGTLQWRVIIPFTFAWLLIFLILFRGVKGFGKVVYVTSTFPYVVLTVLVVRGVTLPGAWEGLKFYLIPDWPKILDPMVWAAAGQQVFFSTSVGWGSYVTFGSMNPIKYDFYPVVWSVPGINAATSIYAGFAVFGVLGFLSHQSGVAVEKLGLGGIEMAFVAYPTAVTHLPVAPLWSALFFIMLVSLGVSCQFGLTETVVDGMVEGGFAPSNRRWVNVAVVCGLSWVLGLFFCTGGGLFYADLVDYYAFSLGIFLIVLAEIAGTTIWYGAKKLVEDLRLLTGRRLPDWFPWMWISVTPLSLLAITGMSLYSVATYEPHAIACRHRSDGVVTESCKRAVQWYRDVGGFLSVVPAIPLVVVPLYFLFRRQNIKQTGSHKAGVLDVGDGFEFPPRGVALKVHRSDSQLEITGEGEEGEVEDGEDLEGSGDGIEMEEGEIEVGEETGTAQNGTRKGGKGKKGPRLPHSLSAITGTSLPREDSRLATSGDPKPSRVHPTRQHRSPAAAESPPPIGAEVIGKVAPGENEGEG</sequence>
<dbReference type="SUPFAM" id="SSF161070">
    <property type="entry name" value="SNF-like"/>
    <property type="match status" value="1"/>
</dbReference>
<keyword evidence="5 7" id="KW-0472">Membrane</keyword>
<evidence type="ECO:0000256" key="4">
    <source>
        <dbReference type="ARBA" id="ARBA00022989"/>
    </source>
</evidence>
<dbReference type="PRINTS" id="PR00176">
    <property type="entry name" value="NANEUSMPORT"/>
</dbReference>
<reference evidence="8" key="1">
    <citation type="submission" date="2014-11" db="EMBL/GenBank/DDBJ databases">
        <title>Molecular phylogeny of cliff fern family Woodsiaceae with morphological implications.</title>
        <authorList>
            <person name="Shao Y.-Z."/>
            <person name="Wei R."/>
            <person name="Zhang X.-C."/>
        </authorList>
    </citation>
    <scope>NUCLEOTIDE SEQUENCE</scope>
</reference>
<feature type="transmembrane region" description="Helical" evidence="7">
    <location>
        <begin position="195"/>
        <end position="215"/>
    </location>
</feature>
<feature type="transmembrane region" description="Helical" evidence="7">
    <location>
        <begin position="401"/>
        <end position="425"/>
    </location>
</feature>
<keyword evidence="4 7" id="KW-1133">Transmembrane helix</keyword>
<evidence type="ECO:0008006" key="9">
    <source>
        <dbReference type="Google" id="ProtNLM"/>
    </source>
</evidence>
<keyword evidence="2" id="KW-0813">Transport</keyword>
<feature type="transmembrane region" description="Helical" evidence="7">
    <location>
        <begin position="164"/>
        <end position="183"/>
    </location>
</feature>
<evidence type="ECO:0000256" key="5">
    <source>
        <dbReference type="ARBA" id="ARBA00023136"/>
    </source>
</evidence>
<feature type="transmembrane region" description="Helical" evidence="7">
    <location>
        <begin position="87"/>
        <end position="114"/>
    </location>
</feature>
<evidence type="ECO:0000256" key="3">
    <source>
        <dbReference type="ARBA" id="ARBA00022692"/>
    </source>
</evidence>
<dbReference type="PANTHER" id="PTHR11616:SF240">
    <property type="entry name" value="BLOATED TUBULES, ISOFORM B-RELATED"/>
    <property type="match status" value="1"/>
</dbReference>
<dbReference type="AlphaFoldDB" id="A0A0K6S9W0"/>
<feature type="transmembrane region" description="Helical" evidence="7">
    <location>
        <begin position="370"/>
        <end position="395"/>
    </location>
</feature>
<feature type="region of interest" description="Disordered" evidence="6">
    <location>
        <begin position="555"/>
        <end position="681"/>
    </location>
</feature>
<dbReference type="Pfam" id="PF00209">
    <property type="entry name" value="SNF"/>
    <property type="match status" value="1"/>
</dbReference>
<evidence type="ECO:0000256" key="6">
    <source>
        <dbReference type="SAM" id="MobiDB-lite"/>
    </source>
</evidence>
<dbReference type="PROSITE" id="PS50267">
    <property type="entry name" value="NA_NEUROTRAN_SYMP_3"/>
    <property type="match status" value="1"/>
</dbReference>
<dbReference type="PhylomeDB" id="A0A0K6S9W0"/>
<dbReference type="PANTHER" id="PTHR11616">
    <property type="entry name" value="SODIUM/CHLORIDE DEPENDENT TRANSPORTER"/>
    <property type="match status" value="1"/>
</dbReference>
<accession>A0A0K6S9W0</accession>
<dbReference type="InterPro" id="IPR037272">
    <property type="entry name" value="SNS_sf"/>
</dbReference>
<gene>
    <name evidence="8" type="ORF">Cvel_30549.t1.CR2</name>
</gene>
<evidence type="ECO:0000256" key="7">
    <source>
        <dbReference type="SAM" id="Phobius"/>
    </source>
</evidence>
<feature type="compositionally biased region" description="Acidic residues" evidence="6">
    <location>
        <begin position="564"/>
        <end position="595"/>
    </location>
</feature>
<feature type="transmembrane region" description="Helical" evidence="7">
    <location>
        <begin position="235"/>
        <end position="256"/>
    </location>
</feature>
<evidence type="ECO:0000313" key="8">
    <source>
        <dbReference type="EMBL" id="CUC10316.1"/>
    </source>
</evidence>
<dbReference type="VEuPathDB" id="CryptoDB:Cvel_30549"/>